<accession>A0A103MCY8</accession>
<keyword evidence="2" id="KW-1185">Reference proteome</keyword>
<evidence type="ECO:0000313" key="1">
    <source>
        <dbReference type="EMBL" id="KVF91923.1"/>
    </source>
</evidence>
<dbReference type="Gramene" id="KVF91923">
    <property type="protein sequence ID" value="KVF91923"/>
    <property type="gene ID" value="Ccrd_026619"/>
</dbReference>
<gene>
    <name evidence="1" type="ORF">Ccrd_026619</name>
</gene>
<proteinExistence type="predicted"/>
<organism evidence="1 2">
    <name type="scientific">Cynara cardunculus var. scolymus</name>
    <name type="common">Globe artichoke</name>
    <name type="synonym">Cynara scolymus</name>
    <dbReference type="NCBI Taxonomy" id="59895"/>
    <lineage>
        <taxon>Eukaryota</taxon>
        <taxon>Viridiplantae</taxon>
        <taxon>Streptophyta</taxon>
        <taxon>Embryophyta</taxon>
        <taxon>Tracheophyta</taxon>
        <taxon>Spermatophyta</taxon>
        <taxon>Magnoliopsida</taxon>
        <taxon>eudicotyledons</taxon>
        <taxon>Gunneridae</taxon>
        <taxon>Pentapetalae</taxon>
        <taxon>asterids</taxon>
        <taxon>campanulids</taxon>
        <taxon>Asterales</taxon>
        <taxon>Asteraceae</taxon>
        <taxon>Carduoideae</taxon>
        <taxon>Cardueae</taxon>
        <taxon>Carduinae</taxon>
        <taxon>Cynara</taxon>
    </lineage>
</organism>
<protein>
    <submittedName>
        <fullName evidence="1">Uncharacterized protein</fullName>
    </submittedName>
</protein>
<dbReference type="AlphaFoldDB" id="A0A103MCY8"/>
<reference evidence="1 2" key="1">
    <citation type="journal article" date="2016" name="Sci. Rep.">
        <title>The genome sequence of the outbreeding globe artichoke constructed de novo incorporating a phase-aware low-pass sequencing strategy of F1 progeny.</title>
        <authorList>
            <person name="Scaglione D."/>
            <person name="Reyes-Chin-Wo S."/>
            <person name="Acquadro A."/>
            <person name="Froenicke L."/>
            <person name="Portis E."/>
            <person name="Beitel C."/>
            <person name="Tirone M."/>
            <person name="Mauro R."/>
            <person name="Lo Monaco A."/>
            <person name="Mauromicale G."/>
            <person name="Faccioli P."/>
            <person name="Cattivelli L."/>
            <person name="Rieseberg L."/>
            <person name="Michelmore R."/>
            <person name="Lanteri S."/>
        </authorList>
    </citation>
    <scope>NUCLEOTIDE SEQUENCE [LARGE SCALE GENOMIC DNA]</scope>
    <source>
        <strain evidence="1">2C</strain>
    </source>
</reference>
<dbReference type="Proteomes" id="UP000243975">
    <property type="component" value="Unassembled WGS sequence"/>
</dbReference>
<dbReference type="EMBL" id="LEKV01008874">
    <property type="protein sequence ID" value="KVF91923.1"/>
    <property type="molecule type" value="Genomic_DNA"/>
</dbReference>
<name>A0A103MCY8_CYNCS</name>
<comment type="caution">
    <text evidence="1">The sequence shown here is derived from an EMBL/GenBank/DDBJ whole genome shotgun (WGS) entry which is preliminary data.</text>
</comment>
<sequence length="113" mass="12886">MVNLEIGGSPNFEIDQALQRIREQLNKAEHKLIVARICVGEYGTAHQYQQQSKGSTASSTKKRSIGRKCTHLPVVGNHHSSQQLKGRFRIEPRTLLNTQHLTRNHLLNTQPYF</sequence>
<evidence type="ECO:0000313" key="2">
    <source>
        <dbReference type="Proteomes" id="UP000243975"/>
    </source>
</evidence>